<dbReference type="InterPro" id="IPR011051">
    <property type="entry name" value="RmlC_Cupin_sf"/>
</dbReference>
<feature type="domain" description="MannoseP isomerase/GMP-like beta-helix" evidence="11">
    <location>
        <begin position="323"/>
        <end position="374"/>
    </location>
</feature>
<dbReference type="Pfam" id="PF01050">
    <property type="entry name" value="MannoseP_isomer"/>
    <property type="match status" value="1"/>
</dbReference>
<dbReference type="CDD" id="cd02509">
    <property type="entry name" value="GDP-M1P_Guanylyltransferase"/>
    <property type="match status" value="1"/>
</dbReference>
<reference evidence="12 13" key="1">
    <citation type="submission" date="2015-11" db="EMBL/GenBank/DDBJ databases">
        <title>Expanding the genomic diversity of Burkholderia species for the development of highly accurate diagnostics.</title>
        <authorList>
            <person name="Sahl J."/>
            <person name="Keim P."/>
            <person name="Wagner D."/>
        </authorList>
    </citation>
    <scope>NUCLEOTIDE SEQUENCE [LARGE SCALE GENOMIC DNA]</scope>
    <source>
        <strain evidence="12 13">MSMB2036</strain>
    </source>
</reference>
<dbReference type="SUPFAM" id="SSF51182">
    <property type="entry name" value="RmlC-like cupins"/>
    <property type="match status" value="1"/>
</dbReference>
<dbReference type="InterPro" id="IPR049577">
    <property type="entry name" value="GMPP_N"/>
</dbReference>
<dbReference type="GO" id="GO:0009298">
    <property type="term" value="P:GDP-mannose biosynthetic process"/>
    <property type="evidence" value="ECO:0007669"/>
    <property type="project" value="TreeGrafter"/>
</dbReference>
<gene>
    <name evidence="12" type="primary">cpsB</name>
    <name evidence="12" type="ORF">WJ33_22570</name>
</gene>
<dbReference type="GO" id="GO:0000271">
    <property type="term" value="P:polysaccharide biosynthetic process"/>
    <property type="evidence" value="ECO:0007669"/>
    <property type="project" value="InterPro"/>
</dbReference>
<keyword evidence="4" id="KW-0548">Nucleotidyltransferase</keyword>
<evidence type="ECO:0000256" key="5">
    <source>
        <dbReference type="ARBA" id="ARBA00022741"/>
    </source>
</evidence>
<dbReference type="Pfam" id="PF00483">
    <property type="entry name" value="NTP_transferase"/>
    <property type="match status" value="1"/>
</dbReference>
<proteinExistence type="inferred from homology"/>
<dbReference type="InterPro" id="IPR014710">
    <property type="entry name" value="RmlC-like_jellyroll"/>
</dbReference>
<name>A0A118HUP2_9BURK</name>
<dbReference type="AlphaFoldDB" id="A0A118HUP2"/>
<evidence type="ECO:0000313" key="12">
    <source>
        <dbReference type="EMBL" id="KVG69424.1"/>
    </source>
</evidence>
<dbReference type="GO" id="GO:0004475">
    <property type="term" value="F:mannose-1-phosphate guanylyltransferase (GTP) activity"/>
    <property type="evidence" value="ECO:0007669"/>
    <property type="project" value="UniProtKB-EC"/>
</dbReference>
<evidence type="ECO:0000256" key="4">
    <source>
        <dbReference type="ARBA" id="ARBA00022695"/>
    </source>
</evidence>
<evidence type="ECO:0000313" key="13">
    <source>
        <dbReference type="Proteomes" id="UP000064029"/>
    </source>
</evidence>
<dbReference type="Gene3D" id="3.90.550.10">
    <property type="entry name" value="Spore Coat Polysaccharide Biosynthesis Protein SpsA, Chain A"/>
    <property type="match status" value="1"/>
</dbReference>
<evidence type="ECO:0000256" key="8">
    <source>
        <dbReference type="RuleBase" id="RU004190"/>
    </source>
</evidence>
<organism evidence="12 13">
    <name type="scientific">Burkholderia ubonensis</name>
    <dbReference type="NCBI Taxonomy" id="101571"/>
    <lineage>
        <taxon>Bacteria</taxon>
        <taxon>Pseudomonadati</taxon>
        <taxon>Pseudomonadota</taxon>
        <taxon>Betaproteobacteria</taxon>
        <taxon>Burkholderiales</taxon>
        <taxon>Burkholderiaceae</taxon>
        <taxon>Burkholderia</taxon>
        <taxon>Burkholderia cepacia complex</taxon>
    </lineage>
</organism>
<dbReference type="Pfam" id="PF22640">
    <property type="entry name" value="ManC_GMP_beta-helix"/>
    <property type="match status" value="1"/>
</dbReference>
<feature type="domain" description="Mannose-6-phosphate isomerase type II C-terminal" evidence="10">
    <location>
        <begin position="380"/>
        <end position="494"/>
    </location>
</feature>
<dbReference type="PANTHER" id="PTHR46390:SF1">
    <property type="entry name" value="MANNOSE-1-PHOSPHATE GUANYLYLTRANSFERASE"/>
    <property type="match status" value="1"/>
</dbReference>
<keyword evidence="3 12" id="KW-0808">Transferase</keyword>
<feature type="domain" description="Nucleotidyl transferase" evidence="9">
    <location>
        <begin position="25"/>
        <end position="314"/>
    </location>
</feature>
<comment type="similarity">
    <text evidence="1 8">Belongs to the mannose-6-phosphate isomerase type 2 family.</text>
</comment>
<comment type="catalytic activity">
    <reaction evidence="7">
        <text>alpha-D-mannose 1-phosphate + GTP + H(+) = GDP-alpha-D-mannose + diphosphate</text>
        <dbReference type="Rhea" id="RHEA:15229"/>
        <dbReference type="ChEBI" id="CHEBI:15378"/>
        <dbReference type="ChEBI" id="CHEBI:33019"/>
        <dbReference type="ChEBI" id="CHEBI:37565"/>
        <dbReference type="ChEBI" id="CHEBI:57527"/>
        <dbReference type="ChEBI" id="CHEBI:58409"/>
        <dbReference type="EC" id="2.7.7.13"/>
    </reaction>
</comment>
<evidence type="ECO:0000256" key="3">
    <source>
        <dbReference type="ARBA" id="ARBA00022679"/>
    </source>
</evidence>
<dbReference type="InterPro" id="IPR029044">
    <property type="entry name" value="Nucleotide-diphossugar_trans"/>
</dbReference>
<accession>A0A118HUP2</accession>
<dbReference type="CDD" id="cd02213">
    <property type="entry name" value="cupin_PMI_typeII_C"/>
    <property type="match status" value="1"/>
</dbReference>
<dbReference type="SUPFAM" id="SSF53448">
    <property type="entry name" value="Nucleotide-diphospho-sugar transferases"/>
    <property type="match status" value="1"/>
</dbReference>
<dbReference type="InterPro" id="IPR001538">
    <property type="entry name" value="Man6P_isomerase-2_C"/>
</dbReference>
<sequence length="500" mass="54451">MPIEPAADASVSGQVMAQPALRARAVVLAGGSGTRLWPVSRKHFPKQLVDVLGTGSLLQMTVGRLAPLSGEGGLLEEAPIVVCGAAHSVMSAKQLDELGVKARFIVEPSGRNTAPAMSLAAMHALAEGGDGVLVAMPADHMIGDTSEFERAVTAAVRFAECGAIVTLGIRPTRTETGFGYIEAGAVIDGTASEIWRFIEKPDVETARAYVASGRYYWNSGVFVVRASVWLSLLRQMQPAIYAACAQAYELGEYADAFFMPHELSFDRMPADSIDYAVMENLARDSDVPGVVVPMESSWSDLGSWGAVWDALDKDSHGNASSGRVLMEDVHSCYVRSEKRLVTCIGVSNLVVVETADAVLVVGRSRAQDVKSVVDHISRRNDPEAHSHRQVHRPWGHYDSIDNGERFQVKRILVQPLARLSLQLHHHRAEHWIVVRGTARVTRGDEVFLLAENQSTYIPLGVRHRLENPGKLPLELIEVQSGAYLGEDDIVRFEDVYGRVG</sequence>
<dbReference type="InterPro" id="IPR051161">
    <property type="entry name" value="Mannose-6P_isomerase_type2"/>
</dbReference>
<dbReference type="FunFam" id="3.90.550.10:FF:000046">
    <property type="entry name" value="Mannose-1-phosphate guanylyltransferase (GDP)"/>
    <property type="match status" value="1"/>
</dbReference>
<dbReference type="EC" id="2.7.7.13" evidence="2"/>
<dbReference type="EMBL" id="LOXM01000099">
    <property type="protein sequence ID" value="KVG69424.1"/>
    <property type="molecule type" value="Genomic_DNA"/>
</dbReference>
<dbReference type="Proteomes" id="UP000064029">
    <property type="component" value="Unassembled WGS sequence"/>
</dbReference>
<keyword evidence="6" id="KW-0342">GTP-binding</keyword>
<dbReference type="InterPro" id="IPR006375">
    <property type="entry name" value="Man1P_GuaTrfase/Man6P_Isoase"/>
</dbReference>
<dbReference type="FunFam" id="2.60.120.10:FF:000032">
    <property type="entry name" value="Mannose-1-phosphate guanylyltransferase/mannose-6-phosphate isomerase"/>
    <property type="match status" value="1"/>
</dbReference>
<evidence type="ECO:0000256" key="2">
    <source>
        <dbReference type="ARBA" id="ARBA00012387"/>
    </source>
</evidence>
<evidence type="ECO:0000256" key="7">
    <source>
        <dbReference type="ARBA" id="ARBA00047343"/>
    </source>
</evidence>
<dbReference type="NCBIfam" id="TIGR01479">
    <property type="entry name" value="GMP_PMI"/>
    <property type="match status" value="1"/>
</dbReference>
<dbReference type="PANTHER" id="PTHR46390">
    <property type="entry name" value="MANNOSE-1-PHOSPHATE GUANYLYLTRANSFERASE"/>
    <property type="match status" value="1"/>
</dbReference>
<keyword evidence="5" id="KW-0547">Nucleotide-binding</keyword>
<dbReference type="GO" id="GO:0005525">
    <property type="term" value="F:GTP binding"/>
    <property type="evidence" value="ECO:0007669"/>
    <property type="project" value="UniProtKB-KW"/>
</dbReference>
<comment type="caution">
    <text evidence="12">The sequence shown here is derived from an EMBL/GenBank/DDBJ whole genome shotgun (WGS) entry which is preliminary data.</text>
</comment>
<dbReference type="InterPro" id="IPR054566">
    <property type="entry name" value="ManC/GMP-like_b-helix"/>
</dbReference>
<dbReference type="InterPro" id="IPR005835">
    <property type="entry name" value="NTP_transferase_dom"/>
</dbReference>
<evidence type="ECO:0000259" key="10">
    <source>
        <dbReference type="Pfam" id="PF01050"/>
    </source>
</evidence>
<protein>
    <recommendedName>
        <fullName evidence="2">mannose-1-phosphate guanylyltransferase</fullName>
        <ecNumber evidence="2">2.7.7.13</ecNumber>
    </recommendedName>
</protein>
<dbReference type="Gene3D" id="2.60.120.10">
    <property type="entry name" value="Jelly Rolls"/>
    <property type="match status" value="1"/>
</dbReference>
<evidence type="ECO:0000259" key="9">
    <source>
        <dbReference type="Pfam" id="PF00483"/>
    </source>
</evidence>
<evidence type="ECO:0000259" key="11">
    <source>
        <dbReference type="Pfam" id="PF22640"/>
    </source>
</evidence>
<evidence type="ECO:0000256" key="1">
    <source>
        <dbReference type="ARBA" id="ARBA00006115"/>
    </source>
</evidence>
<evidence type="ECO:0000256" key="6">
    <source>
        <dbReference type="ARBA" id="ARBA00023134"/>
    </source>
</evidence>